<accession>A0ABY8LD67</accession>
<dbReference type="InterPro" id="IPR005534">
    <property type="entry name" value="Curli_assmbl/transp-comp_CsgG"/>
</dbReference>
<evidence type="ECO:0000313" key="3">
    <source>
        <dbReference type="Proteomes" id="UP001243420"/>
    </source>
</evidence>
<evidence type="ECO:0000313" key="2">
    <source>
        <dbReference type="EMBL" id="WGH78133.1"/>
    </source>
</evidence>
<keyword evidence="3" id="KW-1185">Reference proteome</keyword>
<dbReference type="RefSeq" id="WP_279964827.1">
    <property type="nucleotide sequence ID" value="NZ_CP122537.1"/>
</dbReference>
<dbReference type="PROSITE" id="PS51257">
    <property type="entry name" value="PROKAR_LIPOPROTEIN"/>
    <property type="match status" value="1"/>
</dbReference>
<organism evidence="2 3">
    <name type="scientific">Jannaschia ovalis</name>
    <dbReference type="NCBI Taxonomy" id="3038773"/>
    <lineage>
        <taxon>Bacteria</taxon>
        <taxon>Pseudomonadati</taxon>
        <taxon>Pseudomonadota</taxon>
        <taxon>Alphaproteobacteria</taxon>
        <taxon>Rhodobacterales</taxon>
        <taxon>Roseobacteraceae</taxon>
        <taxon>Jannaschia</taxon>
    </lineage>
</organism>
<sequence>MRIALRRAAALACALGLSGCGQLTLPPQFGVPFATYNGTIPVVTATPADAALECLSQTPQVQRSGRIFAVHQITDLTQKIEVDEVGGFVPRDVAGMLVTSLSRAGVRQVNRVNTAVTEFEIARAREQVLGDGRTVVVEGETLPYRPIERGALRGSDIVIDGAITQLDFNTFSRGGEGSFFGVGGAAHLRADRGRRYPGDRHAVLRDPAGRLLCQAGRGP</sequence>
<feature type="chain" id="PRO_5046212144" evidence="1">
    <location>
        <begin position="24"/>
        <end position="219"/>
    </location>
</feature>
<dbReference type="Proteomes" id="UP001243420">
    <property type="component" value="Chromosome"/>
</dbReference>
<proteinExistence type="predicted"/>
<gene>
    <name evidence="2" type="ORF">P8627_14015</name>
</gene>
<reference evidence="2 3" key="1">
    <citation type="submission" date="2023-04" db="EMBL/GenBank/DDBJ databases">
        <title>Jannaschia ovalis sp. nov., a marine bacterium isolated from sea tidal flat.</title>
        <authorList>
            <person name="Kwon D.Y."/>
            <person name="Kim J.-J."/>
        </authorList>
    </citation>
    <scope>NUCLEOTIDE SEQUENCE [LARGE SCALE GENOMIC DNA]</scope>
    <source>
        <strain evidence="2 3">GRR-S6-38</strain>
    </source>
</reference>
<dbReference type="Pfam" id="PF03783">
    <property type="entry name" value="CsgG"/>
    <property type="match status" value="1"/>
</dbReference>
<feature type="signal peptide" evidence="1">
    <location>
        <begin position="1"/>
        <end position="23"/>
    </location>
</feature>
<keyword evidence="1" id="KW-0732">Signal</keyword>
<protein>
    <submittedName>
        <fullName evidence="2">CsgG/HfaB family protein</fullName>
    </submittedName>
</protein>
<dbReference type="Gene3D" id="3.40.50.10610">
    <property type="entry name" value="ABC-type transport auxiliary lipoprotein component"/>
    <property type="match status" value="1"/>
</dbReference>
<evidence type="ECO:0000256" key="1">
    <source>
        <dbReference type="SAM" id="SignalP"/>
    </source>
</evidence>
<dbReference type="EMBL" id="CP122537">
    <property type="protein sequence ID" value="WGH78133.1"/>
    <property type="molecule type" value="Genomic_DNA"/>
</dbReference>
<name>A0ABY8LD67_9RHOB</name>